<feature type="transmembrane region" description="Helical" evidence="1">
    <location>
        <begin position="68"/>
        <end position="86"/>
    </location>
</feature>
<dbReference type="InterPro" id="IPR052712">
    <property type="entry name" value="Acid_resist_chaperone_HdeD"/>
</dbReference>
<feature type="transmembrane region" description="Helical" evidence="1">
    <location>
        <begin position="125"/>
        <end position="143"/>
    </location>
</feature>
<dbReference type="OrthoDB" id="193343at2"/>
<evidence type="ECO:0000313" key="3">
    <source>
        <dbReference type="Proteomes" id="UP000316584"/>
    </source>
</evidence>
<keyword evidence="1" id="KW-0812">Transmembrane</keyword>
<evidence type="ECO:0000256" key="1">
    <source>
        <dbReference type="SAM" id="Phobius"/>
    </source>
</evidence>
<keyword evidence="3" id="KW-1185">Reference proteome</keyword>
<gene>
    <name evidence="2" type="ORF">FPZ22_07615</name>
</gene>
<feature type="transmembrane region" description="Helical" evidence="1">
    <location>
        <begin position="92"/>
        <end position="113"/>
    </location>
</feature>
<dbReference type="PANTHER" id="PTHR34989">
    <property type="entry name" value="PROTEIN HDED"/>
    <property type="match status" value="1"/>
</dbReference>
<sequence>MAPHFGIQRSWWIFLMFGILAIVFGVATLFRPDLSVMAMVLAFGVLAVADGIVSLLSAVRRDLALPRWLLVLYALASLGFGALALLRPAEMATAMLWLLAAWLLVAGVARIVFAIQVRKLVRGEWLLALSGVLAIALGVLFFARPDLGLMTMAVWIAIGALLYGVLQVAVALRMRRFSQVM</sequence>
<dbReference type="RefSeq" id="WP_144891845.1">
    <property type="nucleotide sequence ID" value="NZ_CP042218.1"/>
</dbReference>
<feature type="transmembrane region" description="Helical" evidence="1">
    <location>
        <begin position="36"/>
        <end position="56"/>
    </location>
</feature>
<accession>A0A518N4E2</accession>
<dbReference type="Proteomes" id="UP000316584">
    <property type="component" value="Chromosome"/>
</dbReference>
<dbReference type="GO" id="GO:0005886">
    <property type="term" value="C:plasma membrane"/>
    <property type="evidence" value="ECO:0007669"/>
    <property type="project" value="TreeGrafter"/>
</dbReference>
<dbReference type="PANTHER" id="PTHR34989:SF1">
    <property type="entry name" value="PROTEIN HDED"/>
    <property type="match status" value="1"/>
</dbReference>
<proteinExistence type="predicted"/>
<keyword evidence="1" id="KW-0472">Membrane</keyword>
<dbReference type="KEGG" id="lug:FPZ22_07615"/>
<dbReference type="AlphaFoldDB" id="A0A518N4E2"/>
<feature type="transmembrane region" description="Helical" evidence="1">
    <location>
        <begin position="12"/>
        <end position="30"/>
    </location>
</feature>
<dbReference type="InterPro" id="IPR005325">
    <property type="entry name" value="DUF308_memb"/>
</dbReference>
<organism evidence="2 3">
    <name type="scientific">Luteimonas granuli</name>
    <dbReference type="NCBI Taxonomy" id="1176533"/>
    <lineage>
        <taxon>Bacteria</taxon>
        <taxon>Pseudomonadati</taxon>
        <taxon>Pseudomonadota</taxon>
        <taxon>Gammaproteobacteria</taxon>
        <taxon>Lysobacterales</taxon>
        <taxon>Lysobacteraceae</taxon>
        <taxon>Luteimonas</taxon>
    </lineage>
</organism>
<protein>
    <submittedName>
        <fullName evidence="2">HdeD family acid-resistance protein</fullName>
    </submittedName>
</protein>
<feature type="transmembrane region" description="Helical" evidence="1">
    <location>
        <begin position="149"/>
        <end position="172"/>
    </location>
</feature>
<evidence type="ECO:0000313" key="2">
    <source>
        <dbReference type="EMBL" id="QDW66781.1"/>
    </source>
</evidence>
<name>A0A518N4E2_9GAMM</name>
<keyword evidence="1" id="KW-1133">Transmembrane helix</keyword>
<dbReference type="EMBL" id="CP042218">
    <property type="protein sequence ID" value="QDW66781.1"/>
    <property type="molecule type" value="Genomic_DNA"/>
</dbReference>
<reference evidence="2 3" key="1">
    <citation type="submission" date="2019-07" db="EMBL/GenBank/DDBJ databases">
        <title>Full genome sequence of Luteimonas sp. Gr-4.</title>
        <authorList>
            <person name="Im W.-T."/>
        </authorList>
    </citation>
    <scope>NUCLEOTIDE SEQUENCE [LARGE SCALE GENOMIC DNA]</scope>
    <source>
        <strain evidence="2 3">Gr-4</strain>
    </source>
</reference>
<dbReference type="Pfam" id="PF03729">
    <property type="entry name" value="DUF308"/>
    <property type="match status" value="2"/>
</dbReference>